<dbReference type="Proteomes" id="UP000006048">
    <property type="component" value="Chromosome"/>
</dbReference>
<keyword evidence="14" id="KW-1185">Reference proteome</keyword>
<accession>I4B7S1</accession>
<evidence type="ECO:0000256" key="5">
    <source>
        <dbReference type="ARBA" id="ARBA00022519"/>
    </source>
</evidence>
<dbReference type="GO" id="GO:0015031">
    <property type="term" value="P:protein transport"/>
    <property type="evidence" value="ECO:0007669"/>
    <property type="project" value="UniProtKB-KW"/>
</dbReference>
<evidence type="ECO:0000256" key="4">
    <source>
        <dbReference type="ARBA" id="ARBA00022475"/>
    </source>
</evidence>
<keyword evidence="7" id="KW-0653">Protein transport</keyword>
<organism evidence="13 14">
    <name type="scientific">Turneriella parva (strain ATCC BAA-1111 / DSM 21527 / NCTC 11395 / H)</name>
    <name type="common">Leptospira parva</name>
    <dbReference type="NCBI Taxonomy" id="869212"/>
    <lineage>
        <taxon>Bacteria</taxon>
        <taxon>Pseudomonadati</taxon>
        <taxon>Spirochaetota</taxon>
        <taxon>Spirochaetia</taxon>
        <taxon>Leptospirales</taxon>
        <taxon>Leptospiraceae</taxon>
        <taxon>Turneriella</taxon>
    </lineage>
</organism>
<evidence type="ECO:0000313" key="14">
    <source>
        <dbReference type="Proteomes" id="UP000006048"/>
    </source>
</evidence>
<evidence type="ECO:0000256" key="2">
    <source>
        <dbReference type="ARBA" id="ARBA00006555"/>
    </source>
</evidence>
<sequence>MTQAYPPILHPERRAFALSLALHALLFLLIALFADLRFNETLSVKIVTDAPQRLQEVIEDEPQEELTRPSRTSGKKATKRKDAAGSTGSKRKGKTTSQSDTHTLADPWSQYEQKMHSRAGRGNEAGSNARTEATKWGTEKTGRSDKRGESENVVIPKGDSSAATRWRKGAARRLISMPAIEYPESVRKKSGQGKVELLLEVDAQGRVESVEILKSSGITRLDISARNAYRNAIFSPSPSGETATGVIVVTFKMRD</sequence>
<keyword evidence="4" id="KW-1003">Cell membrane</keyword>
<keyword evidence="3" id="KW-0813">Transport</keyword>
<name>I4B7S1_TURPD</name>
<reference evidence="13 14" key="1">
    <citation type="submission" date="2012-06" db="EMBL/GenBank/DDBJ databases">
        <title>The complete chromosome of genome of Turneriella parva DSM 21527.</title>
        <authorList>
            <consortium name="US DOE Joint Genome Institute (JGI-PGF)"/>
            <person name="Lucas S."/>
            <person name="Han J."/>
            <person name="Lapidus A."/>
            <person name="Bruce D."/>
            <person name="Goodwin L."/>
            <person name="Pitluck S."/>
            <person name="Peters L."/>
            <person name="Kyrpides N."/>
            <person name="Mavromatis K."/>
            <person name="Ivanova N."/>
            <person name="Mikhailova N."/>
            <person name="Chertkov O."/>
            <person name="Detter J.C."/>
            <person name="Tapia R."/>
            <person name="Han C."/>
            <person name="Land M."/>
            <person name="Hauser L."/>
            <person name="Markowitz V."/>
            <person name="Cheng J.-F."/>
            <person name="Hugenholtz P."/>
            <person name="Woyke T."/>
            <person name="Wu D."/>
            <person name="Gronow S."/>
            <person name="Wellnitz S."/>
            <person name="Brambilla E."/>
            <person name="Klenk H.-P."/>
            <person name="Eisen J.A."/>
        </authorList>
    </citation>
    <scope>NUCLEOTIDE SEQUENCE [LARGE SCALE GENOMIC DNA]</scope>
    <source>
        <strain evidence="14">ATCC BAA-1111 / DSM 21527 / NCTC 11395 / H</strain>
    </source>
</reference>
<dbReference type="RefSeq" id="WP_014803830.1">
    <property type="nucleotide sequence ID" value="NC_018020.1"/>
</dbReference>
<evidence type="ECO:0000256" key="3">
    <source>
        <dbReference type="ARBA" id="ARBA00022448"/>
    </source>
</evidence>
<proteinExistence type="inferred from homology"/>
<protein>
    <submittedName>
        <fullName evidence="13">TonB family protein</fullName>
    </submittedName>
</protein>
<dbReference type="SUPFAM" id="SSF74653">
    <property type="entry name" value="TolA/TonB C-terminal domain"/>
    <property type="match status" value="1"/>
</dbReference>
<dbReference type="GO" id="GO:0055085">
    <property type="term" value="P:transmembrane transport"/>
    <property type="evidence" value="ECO:0007669"/>
    <property type="project" value="InterPro"/>
</dbReference>
<dbReference type="KEGG" id="tpx:Turpa_2689"/>
<dbReference type="PROSITE" id="PS52015">
    <property type="entry name" value="TONB_CTD"/>
    <property type="match status" value="1"/>
</dbReference>
<comment type="similarity">
    <text evidence="2">Belongs to the TonB family.</text>
</comment>
<feature type="domain" description="TonB C-terminal" evidence="12">
    <location>
        <begin position="167"/>
        <end position="255"/>
    </location>
</feature>
<evidence type="ECO:0000259" key="12">
    <source>
        <dbReference type="PROSITE" id="PS52015"/>
    </source>
</evidence>
<gene>
    <name evidence="13" type="ordered locus">Turpa_2689</name>
</gene>
<dbReference type="EMBL" id="CP002959">
    <property type="protein sequence ID" value="AFM13328.1"/>
    <property type="molecule type" value="Genomic_DNA"/>
</dbReference>
<keyword evidence="6 11" id="KW-0812">Transmembrane</keyword>
<dbReference type="InterPro" id="IPR006260">
    <property type="entry name" value="TonB/TolA_C"/>
</dbReference>
<keyword evidence="5" id="KW-0997">Cell inner membrane</keyword>
<dbReference type="InterPro" id="IPR037682">
    <property type="entry name" value="TonB_C"/>
</dbReference>
<dbReference type="NCBIfam" id="TIGR01352">
    <property type="entry name" value="tonB_Cterm"/>
    <property type="match status" value="1"/>
</dbReference>
<dbReference type="GO" id="GO:0031992">
    <property type="term" value="F:energy transducer activity"/>
    <property type="evidence" value="ECO:0007669"/>
    <property type="project" value="TreeGrafter"/>
</dbReference>
<evidence type="ECO:0000256" key="11">
    <source>
        <dbReference type="SAM" id="Phobius"/>
    </source>
</evidence>
<dbReference type="PANTHER" id="PTHR33446">
    <property type="entry name" value="PROTEIN TONB-RELATED"/>
    <property type="match status" value="1"/>
</dbReference>
<evidence type="ECO:0000256" key="6">
    <source>
        <dbReference type="ARBA" id="ARBA00022692"/>
    </source>
</evidence>
<dbReference type="OrthoDB" id="1628901at2"/>
<dbReference type="InterPro" id="IPR051045">
    <property type="entry name" value="TonB-dependent_transducer"/>
</dbReference>
<comment type="subcellular location">
    <subcellularLocation>
        <location evidence="1">Cell inner membrane</location>
        <topology evidence="1">Single-pass membrane protein</topology>
        <orientation evidence="1">Periplasmic side</orientation>
    </subcellularLocation>
</comment>
<feature type="region of interest" description="Disordered" evidence="10">
    <location>
        <begin position="57"/>
        <end position="162"/>
    </location>
</feature>
<dbReference type="HOGENOM" id="CLU_1089660_0_0_12"/>
<feature type="transmembrane region" description="Helical" evidence="11">
    <location>
        <begin position="15"/>
        <end position="36"/>
    </location>
</feature>
<evidence type="ECO:0000256" key="10">
    <source>
        <dbReference type="SAM" id="MobiDB-lite"/>
    </source>
</evidence>
<dbReference type="AlphaFoldDB" id="I4B7S1"/>
<keyword evidence="9 11" id="KW-0472">Membrane</keyword>
<dbReference type="Gene3D" id="3.30.1150.10">
    <property type="match status" value="1"/>
</dbReference>
<dbReference type="PATRIC" id="fig|869212.3.peg.2710"/>
<dbReference type="GO" id="GO:0098797">
    <property type="term" value="C:plasma membrane protein complex"/>
    <property type="evidence" value="ECO:0007669"/>
    <property type="project" value="TreeGrafter"/>
</dbReference>
<feature type="compositionally biased region" description="Basic and acidic residues" evidence="10">
    <location>
        <begin position="137"/>
        <end position="150"/>
    </location>
</feature>
<evidence type="ECO:0000256" key="8">
    <source>
        <dbReference type="ARBA" id="ARBA00022989"/>
    </source>
</evidence>
<evidence type="ECO:0000256" key="9">
    <source>
        <dbReference type="ARBA" id="ARBA00023136"/>
    </source>
</evidence>
<dbReference type="Pfam" id="PF03544">
    <property type="entry name" value="TonB_C"/>
    <property type="match status" value="1"/>
</dbReference>
<evidence type="ECO:0000256" key="7">
    <source>
        <dbReference type="ARBA" id="ARBA00022927"/>
    </source>
</evidence>
<dbReference type="STRING" id="869212.Turpa_2689"/>
<keyword evidence="8 11" id="KW-1133">Transmembrane helix</keyword>
<evidence type="ECO:0000313" key="13">
    <source>
        <dbReference type="EMBL" id="AFM13328.1"/>
    </source>
</evidence>
<dbReference type="PANTHER" id="PTHR33446:SF2">
    <property type="entry name" value="PROTEIN TONB"/>
    <property type="match status" value="1"/>
</dbReference>
<evidence type="ECO:0000256" key="1">
    <source>
        <dbReference type="ARBA" id="ARBA00004383"/>
    </source>
</evidence>